<comment type="caution">
    <text evidence="1">The sequence shown here is derived from an EMBL/GenBank/DDBJ whole genome shotgun (WGS) entry which is preliminary data.</text>
</comment>
<proteinExistence type="predicted"/>
<sequence length="594" mass="61743">MSARTRRVRRPLLRSARFWVPVSLAAVLVGLAWLAVTVTPSVLTARDELEKAIPYAAAAQKAATSGDAAAAAAAGAEMRTHTARARAATQSRAWTMVERMPWVGENLAAVRVAAEEADRLTGEVVIPMADVGVDAIRPVDGRIDLAAVRTLSTTVSRALTVADLSGARLSLVDRAALLPQVAAGIDRLAGEIATLRPSIVSVDNGLKVLPAVLGGDGPRNYLLLFQNSGEVMPGGGTIDSLAEVHADNGALTITRQSSGSAEAFPAFPGPVVGMPPGSQETYPDGLGSRVQSLTRTPRFDLSSKIAHEMWKQRTGVAVDGVIAVDTVALSYIMAATGPIDLPDGSKLDIGNAVSMLLGDLYATFPPEEVDAISQSVVAMAFARIASGDVDMASLTAAVSRAGDEQRIRLWGTDAGEQSLLKGSPFEGEPPASTTTTDAFGVYFIDSTPGRMQRFMTQGVDLAQAVCAADGKRHVRVRVSLANTVTPDQALTLPDSVTGGGASTAIGSMRVDTLVYAPPGSTMVGVSRNGQPAPSIITTDGDYPVNRVGTTIAPGETAQFDFDVLATDDDLRTLSAEVTPVVSPTSISTSKLDCG</sequence>
<dbReference type="RefSeq" id="WP_135121429.1">
    <property type="nucleotide sequence ID" value="NZ_SPQZ01000007.1"/>
</dbReference>
<dbReference type="Proteomes" id="UP000298127">
    <property type="component" value="Unassembled WGS sequence"/>
</dbReference>
<evidence type="ECO:0000313" key="1">
    <source>
        <dbReference type="EMBL" id="TFV95112.1"/>
    </source>
</evidence>
<keyword evidence="2" id="KW-1185">Reference proteome</keyword>
<accession>A0A4Y9QU66</accession>
<protein>
    <submittedName>
        <fullName evidence="1">DUF4012 domain-containing protein</fullName>
    </submittedName>
</protein>
<dbReference type="AlphaFoldDB" id="A0A4Y9QU66"/>
<gene>
    <name evidence="1" type="ORF">E4M00_15715</name>
</gene>
<evidence type="ECO:0000313" key="2">
    <source>
        <dbReference type="Proteomes" id="UP000298127"/>
    </source>
</evidence>
<reference evidence="1 2" key="1">
    <citation type="journal article" date="2018" name="J. Microbiol.">
        <title>Leifsonia flava sp. nov., a novel actinobacterium isolated from the rhizosphere of Aquilegia viridiflora.</title>
        <authorList>
            <person name="Cai Y."/>
            <person name="Tao W.Z."/>
            <person name="Ma Y.J."/>
            <person name="Cheng J."/>
            <person name="Zhang M.Y."/>
            <person name="Zhang Y.X."/>
        </authorList>
    </citation>
    <scope>NUCLEOTIDE SEQUENCE [LARGE SCALE GENOMIC DNA]</scope>
    <source>
        <strain evidence="1 2">SYP-B2174</strain>
    </source>
</reference>
<dbReference type="InterPro" id="IPR025101">
    <property type="entry name" value="DUF4012"/>
</dbReference>
<dbReference type="EMBL" id="SPQZ01000007">
    <property type="protein sequence ID" value="TFV95112.1"/>
    <property type="molecule type" value="Genomic_DNA"/>
</dbReference>
<organism evidence="1 2">
    <name type="scientific">Orlajensenia leifsoniae</name>
    <dbReference type="NCBI Taxonomy" id="2561933"/>
    <lineage>
        <taxon>Bacteria</taxon>
        <taxon>Bacillati</taxon>
        <taxon>Actinomycetota</taxon>
        <taxon>Actinomycetes</taxon>
        <taxon>Micrococcales</taxon>
        <taxon>Microbacteriaceae</taxon>
        <taxon>Orlajensenia</taxon>
    </lineage>
</organism>
<name>A0A4Y9QU66_9MICO</name>
<dbReference type="Pfam" id="PF13196">
    <property type="entry name" value="DUF4012"/>
    <property type="match status" value="1"/>
</dbReference>